<sequence length="269" mass="27844">MREGNRFRVLLIVLVVVLTGLGTTIGFLGARSATTKYTSTSVLLWDPSSLRYGDASAYVPDSASLVIQVAAQMTLVQSDSVIDPAAKKVGLTATRLRSDIEVLPGSSASEFLVSSTAKTARDAQDLTKAVVDSYAAQTRATISGQLTAQASALQGPINTLTAQLANLPSTSPLADAVATQLSQDIAQQQSLQSGSSGVTTPLSVTQAASLPTSPSSKSPKTMAVIGGAVGFVIGIGIAVLVSLRRDSRRDLRRVQSSSPAATRRTPETV</sequence>
<evidence type="ECO:0000256" key="1">
    <source>
        <dbReference type="SAM" id="MobiDB-lite"/>
    </source>
</evidence>
<name>A0ABP8VZN3_9MICO</name>
<keyword evidence="4" id="KW-1185">Reference proteome</keyword>
<feature type="region of interest" description="Disordered" evidence="1">
    <location>
        <begin position="248"/>
        <end position="269"/>
    </location>
</feature>
<evidence type="ECO:0000313" key="3">
    <source>
        <dbReference type="EMBL" id="GAA4674640.1"/>
    </source>
</evidence>
<evidence type="ECO:0008006" key="5">
    <source>
        <dbReference type="Google" id="ProtNLM"/>
    </source>
</evidence>
<accession>A0ABP8VZN3</accession>
<keyword evidence="2" id="KW-1133">Transmembrane helix</keyword>
<dbReference type="Proteomes" id="UP001501295">
    <property type="component" value="Unassembled WGS sequence"/>
</dbReference>
<organism evidence="3 4">
    <name type="scientific">Frondihabitans cladoniiphilus</name>
    <dbReference type="NCBI Taxonomy" id="715785"/>
    <lineage>
        <taxon>Bacteria</taxon>
        <taxon>Bacillati</taxon>
        <taxon>Actinomycetota</taxon>
        <taxon>Actinomycetes</taxon>
        <taxon>Micrococcales</taxon>
        <taxon>Microbacteriaceae</taxon>
        <taxon>Frondihabitans</taxon>
    </lineage>
</organism>
<keyword evidence="2" id="KW-0472">Membrane</keyword>
<evidence type="ECO:0000256" key="2">
    <source>
        <dbReference type="SAM" id="Phobius"/>
    </source>
</evidence>
<dbReference type="PANTHER" id="PTHR32309">
    <property type="entry name" value="TYROSINE-PROTEIN KINASE"/>
    <property type="match status" value="1"/>
</dbReference>
<dbReference type="RefSeq" id="WP_345375598.1">
    <property type="nucleotide sequence ID" value="NZ_BAABLM010000003.1"/>
</dbReference>
<reference evidence="4" key="1">
    <citation type="journal article" date="2019" name="Int. J. Syst. Evol. Microbiol.">
        <title>The Global Catalogue of Microorganisms (GCM) 10K type strain sequencing project: providing services to taxonomists for standard genome sequencing and annotation.</title>
        <authorList>
            <consortium name="The Broad Institute Genomics Platform"/>
            <consortium name="The Broad Institute Genome Sequencing Center for Infectious Disease"/>
            <person name="Wu L."/>
            <person name="Ma J."/>
        </authorList>
    </citation>
    <scope>NUCLEOTIDE SEQUENCE [LARGE SCALE GENOMIC DNA]</scope>
    <source>
        <strain evidence="4">JCM 18956</strain>
    </source>
</reference>
<dbReference type="InterPro" id="IPR050445">
    <property type="entry name" value="Bact_polysacc_biosynth/exp"/>
</dbReference>
<dbReference type="EMBL" id="BAABLM010000003">
    <property type="protein sequence ID" value="GAA4674640.1"/>
    <property type="molecule type" value="Genomic_DNA"/>
</dbReference>
<proteinExistence type="predicted"/>
<protein>
    <recommendedName>
        <fullName evidence="5">Capsular polysaccharide biosynthesis protein</fullName>
    </recommendedName>
</protein>
<comment type="caution">
    <text evidence="3">The sequence shown here is derived from an EMBL/GenBank/DDBJ whole genome shotgun (WGS) entry which is preliminary data.</text>
</comment>
<evidence type="ECO:0000313" key="4">
    <source>
        <dbReference type="Proteomes" id="UP001501295"/>
    </source>
</evidence>
<dbReference type="PANTHER" id="PTHR32309:SF31">
    <property type="entry name" value="CAPSULAR EXOPOLYSACCHARIDE FAMILY"/>
    <property type="match status" value="1"/>
</dbReference>
<gene>
    <name evidence="3" type="ORF">GCM10025780_18910</name>
</gene>
<keyword evidence="2" id="KW-0812">Transmembrane</keyword>
<feature type="transmembrane region" description="Helical" evidence="2">
    <location>
        <begin position="222"/>
        <end position="243"/>
    </location>
</feature>
<feature type="transmembrane region" description="Helical" evidence="2">
    <location>
        <begin position="7"/>
        <end position="30"/>
    </location>
</feature>